<evidence type="ECO:0000313" key="1">
    <source>
        <dbReference type="EMBL" id="CAB4691282.1"/>
    </source>
</evidence>
<gene>
    <name evidence="1" type="ORF">UFOPK2373_00811</name>
</gene>
<dbReference type="AlphaFoldDB" id="A0A6J6NZA7"/>
<protein>
    <submittedName>
        <fullName evidence="1">Unannotated protein</fullName>
    </submittedName>
</protein>
<proteinExistence type="predicted"/>
<organism evidence="1">
    <name type="scientific">freshwater metagenome</name>
    <dbReference type="NCBI Taxonomy" id="449393"/>
    <lineage>
        <taxon>unclassified sequences</taxon>
        <taxon>metagenomes</taxon>
        <taxon>ecological metagenomes</taxon>
    </lineage>
</organism>
<sequence>MVGFGVGVVGLGLGVVGLGVGVVGFGPGVVGSTVGVTVGCGTKVPGDALAPNSNPTTTEARETAPITTWLDFLTRQTPLHVFGSQVFLQCVKIFQLL</sequence>
<accession>A0A6J6NZA7</accession>
<name>A0A6J6NZA7_9ZZZZ</name>
<reference evidence="1" key="1">
    <citation type="submission" date="2020-05" db="EMBL/GenBank/DDBJ databases">
        <authorList>
            <person name="Chiriac C."/>
            <person name="Salcher M."/>
            <person name="Ghai R."/>
            <person name="Kavagutti S V."/>
        </authorList>
    </citation>
    <scope>NUCLEOTIDE SEQUENCE</scope>
</reference>
<dbReference type="EMBL" id="CAEZXL010000141">
    <property type="protein sequence ID" value="CAB4691282.1"/>
    <property type="molecule type" value="Genomic_DNA"/>
</dbReference>